<dbReference type="RefSeq" id="XP_025831864.1">
    <property type="nucleotide sequence ID" value="XM_025976079.1"/>
</dbReference>
<dbReference type="Pfam" id="PF12796">
    <property type="entry name" value="Ank_2"/>
    <property type="match status" value="1"/>
</dbReference>
<feature type="compositionally biased region" description="Polar residues" evidence="7">
    <location>
        <begin position="639"/>
        <end position="656"/>
    </location>
</feature>
<feature type="repeat" description="ANK" evidence="5">
    <location>
        <begin position="45"/>
        <end position="66"/>
    </location>
</feature>
<dbReference type="OrthoDB" id="10261302at2759"/>
<feature type="repeat" description="ANK" evidence="5">
    <location>
        <begin position="79"/>
        <end position="112"/>
    </location>
</feature>
<reference evidence="9" key="1">
    <citation type="submission" date="2025-08" db="UniProtKB">
        <authorList>
            <consortium name="RefSeq"/>
        </authorList>
    </citation>
    <scope>IDENTIFICATION</scope>
    <source>
        <tissue evidence="9">Entire body</tissue>
    </source>
</reference>
<organism evidence="8 9">
    <name type="scientific">Agrilus planipennis</name>
    <name type="common">Emerald ash borer</name>
    <name type="synonym">Agrilus marcopoli</name>
    <dbReference type="NCBI Taxonomy" id="224129"/>
    <lineage>
        <taxon>Eukaryota</taxon>
        <taxon>Metazoa</taxon>
        <taxon>Ecdysozoa</taxon>
        <taxon>Arthropoda</taxon>
        <taxon>Hexapoda</taxon>
        <taxon>Insecta</taxon>
        <taxon>Pterygota</taxon>
        <taxon>Neoptera</taxon>
        <taxon>Endopterygota</taxon>
        <taxon>Coleoptera</taxon>
        <taxon>Polyphaga</taxon>
        <taxon>Elateriformia</taxon>
        <taxon>Buprestoidea</taxon>
        <taxon>Buprestidae</taxon>
        <taxon>Agrilinae</taxon>
        <taxon>Agrilus</taxon>
    </lineage>
</organism>
<feature type="region of interest" description="Disordered" evidence="7">
    <location>
        <begin position="413"/>
        <end position="458"/>
    </location>
</feature>
<feature type="region of interest" description="Disordered" evidence="7">
    <location>
        <begin position="842"/>
        <end position="889"/>
    </location>
</feature>
<dbReference type="PANTHER" id="PTHR24153:SF8">
    <property type="entry name" value="FORKED, ISOFORM F"/>
    <property type="match status" value="1"/>
</dbReference>
<dbReference type="PANTHER" id="PTHR24153">
    <property type="entry name" value="ESPIN"/>
    <property type="match status" value="1"/>
</dbReference>
<comment type="subcellular location">
    <subcellularLocation>
        <location evidence="1">Cell projection</location>
        <location evidence="1">Stereocilium</location>
    </subcellularLocation>
</comment>
<keyword evidence="2" id="KW-0677">Repeat</keyword>
<accession>A0A7F5R7C8</accession>
<feature type="compositionally biased region" description="Basic and acidic residues" evidence="7">
    <location>
        <begin position="346"/>
        <end position="368"/>
    </location>
</feature>
<evidence type="ECO:0000256" key="6">
    <source>
        <dbReference type="SAM" id="Coils"/>
    </source>
</evidence>
<feature type="compositionally biased region" description="Low complexity" evidence="7">
    <location>
        <begin position="853"/>
        <end position="865"/>
    </location>
</feature>
<protein>
    <submittedName>
        <fullName evidence="9">Formin-J isoform X2</fullName>
    </submittedName>
</protein>
<dbReference type="GeneID" id="108732561"/>
<dbReference type="Gene3D" id="1.25.40.20">
    <property type="entry name" value="Ankyrin repeat-containing domain"/>
    <property type="match status" value="1"/>
</dbReference>
<evidence type="ECO:0000313" key="8">
    <source>
        <dbReference type="Proteomes" id="UP000192223"/>
    </source>
</evidence>
<dbReference type="GO" id="GO:0051017">
    <property type="term" value="P:actin filament bundle assembly"/>
    <property type="evidence" value="ECO:0007669"/>
    <property type="project" value="TreeGrafter"/>
</dbReference>
<dbReference type="GO" id="GO:0032420">
    <property type="term" value="C:stereocilium"/>
    <property type="evidence" value="ECO:0007669"/>
    <property type="project" value="UniProtKB-SubCell"/>
</dbReference>
<name>A0A7F5R7C8_AGRPL</name>
<dbReference type="AlphaFoldDB" id="A0A7F5R7C8"/>
<dbReference type="InterPro" id="IPR036770">
    <property type="entry name" value="Ankyrin_rpt-contain_sf"/>
</dbReference>
<feature type="repeat" description="ANK" evidence="5">
    <location>
        <begin position="113"/>
        <end position="145"/>
    </location>
</feature>
<dbReference type="GO" id="GO:0051015">
    <property type="term" value="F:actin filament binding"/>
    <property type="evidence" value="ECO:0007669"/>
    <property type="project" value="TreeGrafter"/>
</dbReference>
<sequence length="903" mass="100268">MPALECSTSSSTLALHYAAARGCLDCVRLLVDSGPNLNANTQMDNDVTPVYLAAQEGHLEVLKFLVVEAGGSLFVRAKDGMAPIHAASQMGCLNCVKWMIQEQGIDPNLRDGDGATPLHFAASRGHLETVRWLLKHGARLSLDKYGKSPINDAAENQQVECLNVLVQHGTSPDYSPSNKDEVERKCSCHSRISEQPRKGSPPNNSCINCSLFTSDANQEPFYLHPPLLNGNIETPHAPQDGLYVNPMNIHRHSTSSISDSSCGENIESESFYLHNPRELVYTRVKDIFERSGVRKSAPATLSALTVKVEVHSSSNGSGSDGNLSSSEMSERSDNDHDYEDIYFTQEEFRSKSRDREEQHSGGKRDLILRPRSHSISSINSNVIISNLEETYESSSAGNEKIIISERHETSVEINQDKSGVRHSLPHKGVNNNKLLKRTTSTPANISSPPPPPPPLPSNDCKFETDFIFARQKRTESVREDASVENEVEVIQEPTLKPSEIIKGNIKNMSSLTTSRRHNSSSCSDLTIISLEMETSSSEKPYPHLVNKQRVLPFVPPSFLGVSSDSNNLIKPSEYLKSINDKRSATPLRLGMRRCSQQEEKSTTVSVIKDDRKSGSGFVGPPPPPLPQAEDGEKDEETKQTTGAPSTDTAKKQSQPLSTISIKDLHSVQLRKTDKIAATKTFSAPTRSLSLQCLQSESFLAQKSDLIAELKMSKDICGIKKMKVEKAKVEERQEKALITEISKQFNPNNFVEKIPDRDNSGNVIPPWKRQMLAKKAAEKAKRELEEQLQKEAEAKRLQSIPQWKRNLIAKKEETENKIRSTVYTPKLLDEPKSPKAFEIHECSKTKAATSQEGNKNNQDDNNNNNNSALSNPLKQQSPDSDDEKNLIPWRAQLKKTNSTLNLLE</sequence>
<evidence type="ECO:0000313" key="9">
    <source>
        <dbReference type="RefSeq" id="XP_025831864.1"/>
    </source>
</evidence>
<dbReference type="GO" id="GO:0005737">
    <property type="term" value="C:cytoplasm"/>
    <property type="evidence" value="ECO:0007669"/>
    <property type="project" value="TreeGrafter"/>
</dbReference>
<evidence type="ECO:0000256" key="2">
    <source>
        <dbReference type="ARBA" id="ARBA00022737"/>
    </source>
</evidence>
<evidence type="ECO:0000256" key="3">
    <source>
        <dbReference type="ARBA" id="ARBA00022740"/>
    </source>
</evidence>
<feature type="compositionally biased region" description="Pro residues" evidence="7">
    <location>
        <begin position="447"/>
        <end position="456"/>
    </location>
</feature>
<feature type="repeat" description="ANK" evidence="5">
    <location>
        <begin position="10"/>
        <end position="42"/>
    </location>
</feature>
<keyword evidence="8" id="KW-1185">Reference proteome</keyword>
<keyword evidence="4 5" id="KW-0040">ANK repeat</keyword>
<feature type="region of interest" description="Disordered" evidence="7">
    <location>
        <begin position="309"/>
        <end position="368"/>
    </location>
</feature>
<evidence type="ECO:0000256" key="1">
    <source>
        <dbReference type="ARBA" id="ARBA00004645"/>
    </source>
</evidence>
<evidence type="ECO:0000256" key="7">
    <source>
        <dbReference type="SAM" id="MobiDB-lite"/>
    </source>
</evidence>
<dbReference type="InterPro" id="IPR002110">
    <property type="entry name" value="Ankyrin_rpt"/>
</dbReference>
<feature type="compositionally biased region" description="Polar residues" evidence="7">
    <location>
        <begin position="866"/>
        <end position="877"/>
    </location>
</feature>
<dbReference type="SMART" id="SM00248">
    <property type="entry name" value="ANK"/>
    <property type="match status" value="5"/>
</dbReference>
<proteinExistence type="predicted"/>
<dbReference type="GO" id="GO:0007605">
    <property type="term" value="P:sensory perception of sound"/>
    <property type="evidence" value="ECO:0007669"/>
    <property type="project" value="UniProtKB-KW"/>
</dbReference>
<dbReference type="InterPro" id="IPR052420">
    <property type="entry name" value="Espin/Espin-like"/>
</dbReference>
<feature type="compositionally biased region" description="Low complexity" evidence="7">
    <location>
        <begin position="312"/>
        <end position="326"/>
    </location>
</feature>
<feature type="region of interest" description="Disordered" evidence="7">
    <location>
        <begin position="586"/>
        <end position="656"/>
    </location>
</feature>
<gene>
    <name evidence="9" type="primary">LOC108732561</name>
</gene>
<evidence type="ECO:0000256" key="5">
    <source>
        <dbReference type="PROSITE-ProRule" id="PRU00023"/>
    </source>
</evidence>
<dbReference type="PROSITE" id="PS50088">
    <property type="entry name" value="ANK_REPEAT"/>
    <property type="match status" value="4"/>
</dbReference>
<dbReference type="Pfam" id="PF13637">
    <property type="entry name" value="Ank_4"/>
    <property type="match status" value="1"/>
</dbReference>
<feature type="compositionally biased region" description="Basic and acidic residues" evidence="7">
    <location>
        <begin position="595"/>
        <end position="613"/>
    </location>
</feature>
<feature type="coiled-coil region" evidence="6">
    <location>
        <begin position="769"/>
        <end position="796"/>
    </location>
</feature>
<dbReference type="PROSITE" id="PS50297">
    <property type="entry name" value="ANK_REP_REGION"/>
    <property type="match status" value="3"/>
</dbReference>
<evidence type="ECO:0000256" key="4">
    <source>
        <dbReference type="ARBA" id="ARBA00023043"/>
    </source>
</evidence>
<dbReference type="SUPFAM" id="SSF48403">
    <property type="entry name" value="Ankyrin repeat"/>
    <property type="match status" value="1"/>
</dbReference>
<keyword evidence="3" id="KW-1009">Hearing</keyword>
<keyword evidence="6" id="KW-0175">Coiled coil</keyword>
<dbReference type="Proteomes" id="UP000192223">
    <property type="component" value="Unplaced"/>
</dbReference>
<feature type="compositionally biased region" description="Polar residues" evidence="7">
    <location>
        <begin position="429"/>
        <end position="445"/>
    </location>
</feature>